<dbReference type="InterPro" id="IPR052017">
    <property type="entry name" value="TSUP"/>
</dbReference>
<feature type="transmembrane region" description="Helical" evidence="8">
    <location>
        <begin position="230"/>
        <end position="248"/>
    </location>
</feature>
<organism evidence="9 10">
    <name type="scientific">Candidatus Sungbacteria bacterium RIFCSPHIGHO2_01_FULL_47_32</name>
    <dbReference type="NCBI Taxonomy" id="1802264"/>
    <lineage>
        <taxon>Bacteria</taxon>
        <taxon>Candidatus Sungiibacteriota</taxon>
    </lineage>
</organism>
<feature type="transmembrane region" description="Helical" evidence="8">
    <location>
        <begin position="168"/>
        <end position="188"/>
    </location>
</feature>
<protein>
    <recommendedName>
        <fullName evidence="8">Probable membrane transporter protein</fullName>
    </recommendedName>
</protein>
<evidence type="ECO:0000256" key="6">
    <source>
        <dbReference type="ARBA" id="ARBA00022989"/>
    </source>
</evidence>
<evidence type="ECO:0000256" key="2">
    <source>
        <dbReference type="ARBA" id="ARBA00009142"/>
    </source>
</evidence>
<evidence type="ECO:0000256" key="8">
    <source>
        <dbReference type="RuleBase" id="RU363041"/>
    </source>
</evidence>
<name>A0A1G2K9K5_9BACT</name>
<keyword evidence="3" id="KW-0813">Transport</keyword>
<feature type="transmembrane region" description="Helical" evidence="8">
    <location>
        <begin position="133"/>
        <end position="156"/>
    </location>
</feature>
<feature type="transmembrane region" description="Helical" evidence="8">
    <location>
        <begin position="64"/>
        <end position="87"/>
    </location>
</feature>
<keyword evidence="5 8" id="KW-0812">Transmembrane</keyword>
<comment type="subcellular location">
    <subcellularLocation>
        <location evidence="1 8">Cell membrane</location>
        <topology evidence="1 8">Multi-pass membrane protein</topology>
    </subcellularLocation>
</comment>
<feature type="transmembrane region" description="Helical" evidence="8">
    <location>
        <begin position="31"/>
        <end position="52"/>
    </location>
</feature>
<feature type="transmembrane region" description="Helical" evidence="8">
    <location>
        <begin position="200"/>
        <end position="218"/>
    </location>
</feature>
<dbReference type="InterPro" id="IPR002781">
    <property type="entry name" value="TM_pro_TauE-like"/>
</dbReference>
<evidence type="ECO:0000256" key="5">
    <source>
        <dbReference type="ARBA" id="ARBA00022692"/>
    </source>
</evidence>
<sequence>MEIVYISLLTLIAATIGTITGFGTSTLMIPVLVIFFPPVEAIFLVAIIHWFGDVWKVALFRSGFNLRLLLLFGVVGLATSFLGAFISLGANEQILLRLLGAFLVGYALFFIFQGKFSTKGEPASGWKMPAGNAMAISGGALSGFFAGMFGIGGPIRSMFLSAFDLPKAIYIATAGAIGLTVDVTRIIAYVAGGATLPRELWYGLFLFIPVSFVGAQTAKKIVDKIPQDKFRMVVAVFLFVIGAKLVLFP</sequence>
<accession>A0A1G2K9K5</accession>
<feature type="transmembrane region" description="Helical" evidence="8">
    <location>
        <begin position="6"/>
        <end position="24"/>
    </location>
</feature>
<reference evidence="9 10" key="1">
    <citation type="journal article" date="2016" name="Nat. Commun.">
        <title>Thousands of microbial genomes shed light on interconnected biogeochemical processes in an aquifer system.</title>
        <authorList>
            <person name="Anantharaman K."/>
            <person name="Brown C.T."/>
            <person name="Hug L.A."/>
            <person name="Sharon I."/>
            <person name="Castelle C.J."/>
            <person name="Probst A.J."/>
            <person name="Thomas B.C."/>
            <person name="Singh A."/>
            <person name="Wilkins M.J."/>
            <person name="Karaoz U."/>
            <person name="Brodie E.L."/>
            <person name="Williams K.H."/>
            <person name="Hubbard S.S."/>
            <person name="Banfield J.F."/>
        </authorList>
    </citation>
    <scope>NUCLEOTIDE SEQUENCE [LARGE SCALE GENOMIC DNA]</scope>
</reference>
<feature type="transmembrane region" description="Helical" evidence="8">
    <location>
        <begin position="94"/>
        <end position="113"/>
    </location>
</feature>
<dbReference type="Pfam" id="PF01925">
    <property type="entry name" value="TauE"/>
    <property type="match status" value="1"/>
</dbReference>
<proteinExistence type="inferred from homology"/>
<evidence type="ECO:0000313" key="10">
    <source>
        <dbReference type="Proteomes" id="UP000177152"/>
    </source>
</evidence>
<dbReference type="PANTHER" id="PTHR30269:SF37">
    <property type="entry name" value="MEMBRANE TRANSPORTER PROTEIN"/>
    <property type="match status" value="1"/>
</dbReference>
<evidence type="ECO:0000256" key="4">
    <source>
        <dbReference type="ARBA" id="ARBA00022475"/>
    </source>
</evidence>
<dbReference type="GO" id="GO:0005886">
    <property type="term" value="C:plasma membrane"/>
    <property type="evidence" value="ECO:0007669"/>
    <property type="project" value="UniProtKB-SubCell"/>
</dbReference>
<comment type="caution">
    <text evidence="9">The sequence shown here is derived from an EMBL/GenBank/DDBJ whole genome shotgun (WGS) entry which is preliminary data.</text>
</comment>
<evidence type="ECO:0000256" key="1">
    <source>
        <dbReference type="ARBA" id="ARBA00004651"/>
    </source>
</evidence>
<keyword evidence="6 8" id="KW-1133">Transmembrane helix</keyword>
<dbReference type="PANTHER" id="PTHR30269">
    <property type="entry name" value="TRANSMEMBRANE PROTEIN YFCA"/>
    <property type="match status" value="1"/>
</dbReference>
<evidence type="ECO:0000313" key="9">
    <source>
        <dbReference type="EMBL" id="OGZ95231.1"/>
    </source>
</evidence>
<evidence type="ECO:0000256" key="3">
    <source>
        <dbReference type="ARBA" id="ARBA00022448"/>
    </source>
</evidence>
<comment type="similarity">
    <text evidence="2 8">Belongs to the 4-toluene sulfonate uptake permease (TSUP) (TC 2.A.102) family.</text>
</comment>
<keyword evidence="4 8" id="KW-1003">Cell membrane</keyword>
<dbReference type="AlphaFoldDB" id="A0A1G2K9K5"/>
<gene>
    <name evidence="9" type="ORF">A2633_00145</name>
</gene>
<keyword evidence="7 8" id="KW-0472">Membrane</keyword>
<dbReference type="EMBL" id="MHQC01000015">
    <property type="protein sequence ID" value="OGZ95231.1"/>
    <property type="molecule type" value="Genomic_DNA"/>
</dbReference>
<evidence type="ECO:0000256" key="7">
    <source>
        <dbReference type="ARBA" id="ARBA00023136"/>
    </source>
</evidence>
<dbReference type="Proteomes" id="UP000177152">
    <property type="component" value="Unassembled WGS sequence"/>
</dbReference>